<dbReference type="EMBL" id="LGUC01000001">
    <property type="protein sequence ID" value="KPN31822.1"/>
    <property type="molecule type" value="Genomic_DNA"/>
</dbReference>
<dbReference type="InterPro" id="IPR013096">
    <property type="entry name" value="Cupin_2"/>
</dbReference>
<dbReference type="Gene3D" id="2.60.120.10">
    <property type="entry name" value="Jelly Rolls"/>
    <property type="match status" value="1"/>
</dbReference>
<dbReference type="RefSeq" id="WP_054584284.1">
    <property type="nucleotide sequence ID" value="NZ_LGUC01000001.1"/>
</dbReference>
<dbReference type="InterPro" id="IPR011051">
    <property type="entry name" value="RmlC_Cupin_sf"/>
</dbReference>
<dbReference type="SUPFAM" id="SSF51182">
    <property type="entry name" value="RmlC-like cupins"/>
    <property type="match status" value="1"/>
</dbReference>
<reference evidence="3" key="1">
    <citation type="submission" date="2013-11" db="EMBL/GenBank/DDBJ databases">
        <authorList>
            <person name="Hoang H.T."/>
            <person name="Killian M.L."/>
            <person name="Madson D.M."/>
            <person name="Arruda P.H.E."/>
            <person name="Sun D."/>
            <person name="Schwartz K.J."/>
            <person name="Yoon K."/>
        </authorList>
    </citation>
    <scope>NUCLEOTIDE SEQUENCE [LARGE SCALE GENOMIC DNA]</scope>
    <source>
        <strain evidence="3">CDK2</strain>
    </source>
</reference>
<proteinExistence type="predicted"/>
<dbReference type="AlphaFoldDB" id="A0A0P7HDT1"/>
<protein>
    <recommendedName>
        <fullName evidence="1">Cupin type-2 domain-containing protein</fullName>
    </recommendedName>
</protein>
<dbReference type="Proteomes" id="UP000050535">
    <property type="component" value="Unassembled WGS sequence"/>
</dbReference>
<evidence type="ECO:0000313" key="3">
    <source>
        <dbReference type="Proteomes" id="UP000050535"/>
    </source>
</evidence>
<keyword evidence="3" id="KW-1185">Reference proteome</keyword>
<dbReference type="InterPro" id="IPR014710">
    <property type="entry name" value="RmlC-like_jellyroll"/>
</dbReference>
<sequence length="127" mass="13552">MGYRTVDSAAVEPTPDRPCELRRLTGAAGLEHVALNRYSAAPGEEIPLAYHYHDEQEEAFYVLAGEIEVETPEGTFAVGADELFAADAGSPHRAYCPADADRAAEVLAVGAPQTEGDVHVYDPHGEA</sequence>
<evidence type="ECO:0000259" key="1">
    <source>
        <dbReference type="Pfam" id="PF07883"/>
    </source>
</evidence>
<comment type="caution">
    <text evidence="2">The sequence shown here is derived from an EMBL/GenBank/DDBJ whole genome shotgun (WGS) entry which is preliminary data.</text>
</comment>
<dbReference type="OrthoDB" id="192542at2157"/>
<dbReference type="Pfam" id="PF07883">
    <property type="entry name" value="Cupin_2"/>
    <property type="match status" value="1"/>
</dbReference>
<dbReference type="STRING" id="699431.SY89_02575"/>
<gene>
    <name evidence="2" type="ORF">SY89_02575</name>
</gene>
<organism evidence="2 3">
    <name type="scientific">Halolamina pelagica</name>
    <dbReference type="NCBI Taxonomy" id="699431"/>
    <lineage>
        <taxon>Archaea</taxon>
        <taxon>Methanobacteriati</taxon>
        <taxon>Methanobacteriota</taxon>
        <taxon>Stenosarchaea group</taxon>
        <taxon>Halobacteria</taxon>
        <taxon>Halobacteriales</taxon>
        <taxon>Haloferacaceae</taxon>
    </lineage>
</organism>
<dbReference type="CDD" id="cd02208">
    <property type="entry name" value="cupin_RmlC-like"/>
    <property type="match status" value="1"/>
</dbReference>
<accession>A0A0P7HDT1</accession>
<evidence type="ECO:0000313" key="2">
    <source>
        <dbReference type="EMBL" id="KPN31822.1"/>
    </source>
</evidence>
<name>A0A0P7HDT1_9EURY</name>
<feature type="domain" description="Cupin type-2" evidence="1">
    <location>
        <begin position="40"/>
        <end position="107"/>
    </location>
</feature>